<feature type="compositionally biased region" description="Polar residues" evidence="1">
    <location>
        <begin position="832"/>
        <end position="847"/>
    </location>
</feature>
<protein>
    <submittedName>
        <fullName evidence="3">Uncharacterized protein</fullName>
    </submittedName>
</protein>
<comment type="caution">
    <text evidence="3">The sequence shown here is derived from an EMBL/GenBank/DDBJ whole genome shotgun (WGS) entry which is preliminary data.</text>
</comment>
<evidence type="ECO:0000313" key="4">
    <source>
        <dbReference type="Proteomes" id="UP000813824"/>
    </source>
</evidence>
<feature type="region of interest" description="Disordered" evidence="1">
    <location>
        <begin position="823"/>
        <end position="942"/>
    </location>
</feature>
<feature type="chain" id="PRO_5035469859" evidence="2">
    <location>
        <begin position="16"/>
        <end position="1006"/>
    </location>
</feature>
<accession>A0A8K0UMN7</accession>
<feature type="region of interest" description="Disordered" evidence="1">
    <location>
        <begin position="982"/>
        <end position="1006"/>
    </location>
</feature>
<keyword evidence="4" id="KW-1185">Reference proteome</keyword>
<evidence type="ECO:0000256" key="2">
    <source>
        <dbReference type="SAM" id="SignalP"/>
    </source>
</evidence>
<dbReference type="OrthoDB" id="10687020at2759"/>
<gene>
    <name evidence="3" type="ORF">BXZ70DRAFT_944476</name>
</gene>
<name>A0A8K0UMN7_9AGAR</name>
<reference evidence="3" key="1">
    <citation type="journal article" date="2021" name="New Phytol.">
        <title>Evolutionary innovations through gain and loss of genes in the ectomycorrhizal Boletales.</title>
        <authorList>
            <person name="Wu G."/>
            <person name="Miyauchi S."/>
            <person name="Morin E."/>
            <person name="Kuo A."/>
            <person name="Drula E."/>
            <person name="Varga T."/>
            <person name="Kohler A."/>
            <person name="Feng B."/>
            <person name="Cao Y."/>
            <person name="Lipzen A."/>
            <person name="Daum C."/>
            <person name="Hundley H."/>
            <person name="Pangilinan J."/>
            <person name="Johnson J."/>
            <person name="Barry K."/>
            <person name="LaButti K."/>
            <person name="Ng V."/>
            <person name="Ahrendt S."/>
            <person name="Min B."/>
            <person name="Choi I.G."/>
            <person name="Park H."/>
            <person name="Plett J.M."/>
            <person name="Magnuson J."/>
            <person name="Spatafora J.W."/>
            <person name="Nagy L.G."/>
            <person name="Henrissat B."/>
            <person name="Grigoriev I.V."/>
            <person name="Yang Z.L."/>
            <person name="Xu J."/>
            <person name="Martin F.M."/>
        </authorList>
    </citation>
    <scope>NUCLEOTIDE SEQUENCE</scope>
    <source>
        <strain evidence="3">KKN 215</strain>
    </source>
</reference>
<keyword evidence="2" id="KW-0732">Signal</keyword>
<dbReference type="AlphaFoldDB" id="A0A8K0UMN7"/>
<dbReference type="EMBL" id="JAEVFJ010000022">
    <property type="protein sequence ID" value="KAH8096787.1"/>
    <property type="molecule type" value="Genomic_DNA"/>
</dbReference>
<proteinExistence type="predicted"/>
<evidence type="ECO:0000256" key="1">
    <source>
        <dbReference type="SAM" id="MobiDB-lite"/>
    </source>
</evidence>
<organism evidence="3 4">
    <name type="scientific">Cristinia sonorae</name>
    <dbReference type="NCBI Taxonomy" id="1940300"/>
    <lineage>
        <taxon>Eukaryota</taxon>
        <taxon>Fungi</taxon>
        <taxon>Dikarya</taxon>
        <taxon>Basidiomycota</taxon>
        <taxon>Agaricomycotina</taxon>
        <taxon>Agaricomycetes</taxon>
        <taxon>Agaricomycetidae</taxon>
        <taxon>Agaricales</taxon>
        <taxon>Pleurotineae</taxon>
        <taxon>Stephanosporaceae</taxon>
        <taxon>Cristinia</taxon>
    </lineage>
</organism>
<sequence length="1006" mass="109404">MFLQYLFAAISALLPLLPMFRRNSFVHWTKGLASSMVPRYLTPPPRFSLSGAIPAGTAEDIDFSLISSAVPLSGSELDLHPAFHTILSIWNALVPSADVYLPTLRVYFPTILMCLLSCLGAYWMVSALKPSNTVSSEPSMDLCDPIASLEIISQLGHSSTVEFVLFEDENRSTASPVTITVTVTPPDNDADVEVSVPPSPQPLAQPGPHLFQKPVEGITEEADPRQDPVVAAAVDEVSSDEDNVLAEHELEPLREYVLVDLPSVVEISETRAYQEFVELAPTDETMNAAIVVEPAQVPLPLSPVLLPVIASLDLSALQEVTLLDNSLDLKEEKLLDVELSEIDQVEISVSNDILALCPSDLVTPDDLMAFPAEPSATMDWDLFSTTFGSPDEAPEKLPGPEECTPDVSKLTTNPEDFCFNGPKTETSAFSLDPLAVVHRPNLISDYSTISSLAEDASMRDIFSAFRCAYIPASVSDSSSALSGSLSSFDISGSDSDDFVIVRSPDLDDIPILQPDVILPCVPLEVSSEFPTMEPDEAVQSILGESLDRYDWTFVNIHLNEEGRYLFAAPSVTVPADVSAHAVAHPQQQLVPRSMMVRFDNRPSIRHSRSGSEDLRRQPGTALLPTGPRSIVRLFGDSQYLSMRLGLIQHERDYHMFEPTAELRIAVQSERTALSLATIPRMRPFGPGRLNYGLTQAEFLGILANVQHFIPGISYSYAERLRHNLPQNRSLTYTRPPTLCTEGASASSIPMIVHVNKNRGGQEVHLEAANQVELDRQAAKAVSDRPFRRFRIPSDSRRISLGTTPRRASMATATLAVAGAAFAGSKGRASSEPPETTQATTSHTQKNLGNARRPHELRKTKSSVAFGASRSKSGPSQERNHHRSSSGPRSSCLAPAPTVAGPRRGRRSTGSISQPPPLETIAGSPPDSPKNQSDVPRRQFASFETAAKDIEAVPSFISFGQSSSGRATSSRFGPAMESFARIDDDGVSMKGVQERFDRPASRGTHRR</sequence>
<evidence type="ECO:0000313" key="3">
    <source>
        <dbReference type="EMBL" id="KAH8096787.1"/>
    </source>
</evidence>
<dbReference type="Proteomes" id="UP000813824">
    <property type="component" value="Unassembled WGS sequence"/>
</dbReference>
<feature type="signal peptide" evidence="2">
    <location>
        <begin position="1"/>
        <end position="15"/>
    </location>
</feature>